<feature type="domain" description="C2H2-type" evidence="2">
    <location>
        <begin position="54"/>
        <end position="76"/>
    </location>
</feature>
<feature type="compositionally biased region" description="Pro residues" evidence="1">
    <location>
        <begin position="1166"/>
        <end position="1177"/>
    </location>
</feature>
<organism evidence="3">
    <name type="scientific">Cacopsylla melanoneura</name>
    <dbReference type="NCBI Taxonomy" id="428564"/>
    <lineage>
        <taxon>Eukaryota</taxon>
        <taxon>Metazoa</taxon>
        <taxon>Ecdysozoa</taxon>
        <taxon>Arthropoda</taxon>
        <taxon>Hexapoda</taxon>
        <taxon>Insecta</taxon>
        <taxon>Pterygota</taxon>
        <taxon>Neoptera</taxon>
        <taxon>Paraneoptera</taxon>
        <taxon>Hemiptera</taxon>
        <taxon>Sternorrhyncha</taxon>
        <taxon>Psylloidea</taxon>
        <taxon>Psyllidae</taxon>
        <taxon>Psyllinae</taxon>
        <taxon>Cacopsylla</taxon>
    </lineage>
</organism>
<feature type="compositionally biased region" description="Basic and acidic residues" evidence="1">
    <location>
        <begin position="1507"/>
        <end position="1517"/>
    </location>
</feature>
<evidence type="ECO:0000256" key="1">
    <source>
        <dbReference type="SAM" id="MobiDB-lite"/>
    </source>
</evidence>
<feature type="compositionally biased region" description="Polar residues" evidence="1">
    <location>
        <begin position="1295"/>
        <end position="1307"/>
    </location>
</feature>
<feature type="compositionally biased region" description="Gly residues" evidence="1">
    <location>
        <begin position="1483"/>
        <end position="1499"/>
    </location>
</feature>
<accession>A0A8D8W6L0</accession>
<feature type="compositionally biased region" description="Pro residues" evidence="1">
    <location>
        <begin position="1277"/>
        <end position="1286"/>
    </location>
</feature>
<feature type="compositionally biased region" description="Basic and acidic residues" evidence="1">
    <location>
        <begin position="410"/>
        <end position="426"/>
    </location>
</feature>
<dbReference type="InterPro" id="IPR013087">
    <property type="entry name" value="Znf_C2H2_type"/>
</dbReference>
<feature type="region of interest" description="Disordered" evidence="1">
    <location>
        <begin position="665"/>
        <end position="746"/>
    </location>
</feature>
<feature type="compositionally biased region" description="Polar residues" evidence="1">
    <location>
        <begin position="1256"/>
        <end position="1274"/>
    </location>
</feature>
<feature type="compositionally biased region" description="Low complexity" evidence="1">
    <location>
        <begin position="1459"/>
        <end position="1475"/>
    </location>
</feature>
<evidence type="ECO:0000259" key="2">
    <source>
        <dbReference type="PROSITE" id="PS00028"/>
    </source>
</evidence>
<dbReference type="PANTHER" id="PTHR45691:SF6">
    <property type="entry name" value="PROTEIN DIAPHANOUS"/>
    <property type="match status" value="1"/>
</dbReference>
<evidence type="ECO:0000313" key="3">
    <source>
        <dbReference type="EMBL" id="CAG6646880.1"/>
    </source>
</evidence>
<feature type="compositionally biased region" description="Basic and acidic residues" evidence="1">
    <location>
        <begin position="459"/>
        <end position="485"/>
    </location>
</feature>
<sequence>MAEGEDMSKEGKLSELLELEKLYLSRTINLKDGTFGFLFTKSGGSANSEPNYQCHPCGVKLIGRNEFLVHVNDSKHVSVMERESFKRENFTRVLEFGSQKDTATYTVPGEPVPPGMEGIVEPAPCEIQNALDEHVEPALIGLEYLVEIVNEYELDDPTKPRVRVSYMCMLCEKKGTSFNIITHVGSPNHHINYFRRFFPNVFAPIDKFPKVIENKEGVGSIVRRIAAKIEKKYGRMKPMSVSNEQMMNADGKMAIMNEINTGPHFSEDPDEVEVWKQFINFKYVLRPEQLAIDYPPSPPPPRPKKREVTPPSLYAGKKPTGRLFRKSSPEIVFDKEIGVKVKRPRRDSLSSVSSTNSNDKFPIRGTSPISVSSNPRSRSRSPRNRPYRRSSPSGRGGRGGRGSPPRYRRGGYDSHRGRPRSRERVPGARPNNRGRSRSRERDRRPSPPGRHPHRRSRSPRRDFRDARDGREGHLPVKPHPVDRPQGRVPPHRGSSHRSRSRSPPVYRGRELPYPHRERKVEEPPARRARISRDRSSERSYEDIRRQKVHSKLEEFKEELARIEIELLDKLKYHEKNPEKHPLYPEEWKTFWNRRYKELQAEGKDPNTYDFKPEWIDFWDKRMKELHDSDLLEKKKALKDRLGITSESLRSRSPVTDLKNTWASLTGSEIRSRKTRSPSPRPVAPRRERESSRRSRSPSPRRERSPSRRDRERERYLSPRRERELSPRRERERERDDYPPEDMMPYGPPHMPPFPPPHGLPYPPRFPPGHMMYPGGPRPRFMPRMPMPPGPFLPPGMSHSHLPPSGKVFTEAPLNIITVLRTLTVLENQLGSLGPKCVELLSKALAMEKNKPTSSVLLMHEDNCVTFETIKEKLRGQLMTGVVERHMVNATRHAIKSVEALLFHAPKIEKPAEEESGEQDSVDLIDKEAIAKQIAAALVAQGRPDVSNEELEVLIEEVIKMAKAQAEATGKEVNTKNILSQLQGGDAEESHPPPVEEPPKEKHYSASNNATSSVGGLDMLQSSYENDDVHKDEGMDQLSEQDVKDLLRNFKTLSRKEQLGLITYLSELEAIDPVKVKVYRKYLEIDDPETKKLTLSPVKKVPVSQQGHSRPGVSLSRKSSESQFFVTADTGAEPISDEDEDDENYSIEEVYKVAAAKVEEKKKLENPTPPPPPAPEPSAPEDTADVDVATMSASQATNILDWIKQNASESTDLFKTLLSGSNSNVVNIAEDVATAGASNSQSSTSIDPASVPLLGMNPSNPLQPAPNTQPSQETIPNPVAPPPPPSQAPSQVTPDPNVSQPSQVTPTQAPVPFGQVQPDPTVSQFNPIVPQQAPMGNFQNPGMMMGPGPGMMMMGMNPGGPMMGGAPTMMGMMGGPSGPMMGPSGPMMGPGGPMGGPYPMGGPPGPPQGSYGNNYLSNNNDSNSNNYQDNQQYYDNKNEYDDYEEDNNQGYNSQDGGGYNNKNKGGNKVRGSGRNVFTQRGNKSRGGGRGGGGGGGGGSGLSDADADLQARLDNLRRE</sequence>
<feature type="region of interest" description="Disordered" evidence="1">
    <location>
        <begin position="1098"/>
        <end position="1120"/>
    </location>
</feature>
<dbReference type="EMBL" id="HBUF01144273">
    <property type="protein sequence ID" value="CAG6646880.1"/>
    <property type="molecule type" value="Transcribed_RNA"/>
</dbReference>
<dbReference type="InterPro" id="IPR051412">
    <property type="entry name" value="Formin_Homology_Diaphanous_sf"/>
</dbReference>
<feature type="compositionally biased region" description="Basic and acidic residues" evidence="1">
    <location>
        <begin position="699"/>
        <end position="737"/>
    </location>
</feature>
<feature type="region of interest" description="Disordered" evidence="1">
    <location>
        <begin position="1234"/>
        <end position="1339"/>
    </location>
</feature>
<name>A0A8D8W6L0_9HEMI</name>
<feature type="compositionally biased region" description="Gly residues" evidence="1">
    <location>
        <begin position="1387"/>
        <end position="1398"/>
    </location>
</feature>
<feature type="compositionally biased region" description="Basic residues" evidence="1">
    <location>
        <begin position="489"/>
        <end position="500"/>
    </location>
</feature>
<protein>
    <submittedName>
        <fullName evidence="3">Uncharacterized protein CG7065</fullName>
    </submittedName>
</protein>
<feature type="compositionally biased region" description="Basic and acidic residues" evidence="1">
    <location>
        <begin position="507"/>
        <end position="540"/>
    </location>
</feature>
<feature type="compositionally biased region" description="Basic residues" evidence="1">
    <location>
        <begin position="377"/>
        <end position="388"/>
    </location>
</feature>
<dbReference type="GO" id="GO:0030041">
    <property type="term" value="P:actin filament polymerization"/>
    <property type="evidence" value="ECO:0007669"/>
    <property type="project" value="TreeGrafter"/>
</dbReference>
<dbReference type="GO" id="GO:0005884">
    <property type="term" value="C:actin filament"/>
    <property type="evidence" value="ECO:0007669"/>
    <property type="project" value="TreeGrafter"/>
</dbReference>
<reference evidence="3" key="1">
    <citation type="submission" date="2021-05" db="EMBL/GenBank/DDBJ databases">
        <authorList>
            <person name="Alioto T."/>
            <person name="Alioto T."/>
            <person name="Gomez Garrido J."/>
        </authorList>
    </citation>
    <scope>NUCLEOTIDE SEQUENCE</scope>
</reference>
<proteinExistence type="predicted"/>
<feature type="compositionally biased region" description="Low complexity" evidence="1">
    <location>
        <begin position="1407"/>
        <end position="1434"/>
    </location>
</feature>
<dbReference type="PANTHER" id="PTHR45691">
    <property type="entry name" value="PROTEIN DIAPHANOUS"/>
    <property type="match status" value="1"/>
</dbReference>
<feature type="region of interest" description="Disordered" evidence="1">
    <location>
        <begin position="981"/>
        <end position="1016"/>
    </location>
</feature>
<feature type="region of interest" description="Disordered" evidence="1">
    <location>
        <begin position="342"/>
        <end position="540"/>
    </location>
</feature>
<feature type="region of interest" description="Disordered" evidence="1">
    <location>
        <begin position="1160"/>
        <end position="1181"/>
    </location>
</feature>
<feature type="compositionally biased region" description="Polar residues" evidence="1">
    <location>
        <begin position="1004"/>
        <end position="1016"/>
    </location>
</feature>
<feature type="region of interest" description="Disordered" evidence="1">
    <location>
        <begin position="292"/>
        <end position="327"/>
    </location>
</feature>
<feature type="compositionally biased region" description="Polar residues" evidence="1">
    <location>
        <begin position="1235"/>
        <end position="1246"/>
    </location>
</feature>
<feature type="region of interest" description="Disordered" evidence="1">
    <location>
        <begin position="1380"/>
        <end position="1517"/>
    </location>
</feature>
<dbReference type="PROSITE" id="PS00028">
    <property type="entry name" value="ZINC_FINGER_C2H2_1"/>
    <property type="match status" value="1"/>
</dbReference>